<feature type="domain" description="C3H1-type" evidence="8">
    <location>
        <begin position="104"/>
        <end position="130"/>
    </location>
</feature>
<name>A0A132AB66_SARSC</name>
<dbReference type="InterPro" id="IPR036855">
    <property type="entry name" value="Znf_CCCH_sf"/>
</dbReference>
<keyword evidence="12" id="KW-1185">Reference proteome</keyword>
<feature type="zinc finger region" description="C3H1-type" evidence="5">
    <location>
        <begin position="104"/>
        <end position="130"/>
    </location>
</feature>
<proteinExistence type="predicted"/>
<dbReference type="Gene3D" id="4.10.1000.10">
    <property type="entry name" value="Zinc finger, CCCH-type"/>
    <property type="match status" value="1"/>
</dbReference>
<dbReference type="Proteomes" id="UP000616769">
    <property type="component" value="Unassembled WGS sequence"/>
</dbReference>
<feature type="compositionally biased region" description="Polar residues" evidence="7">
    <location>
        <begin position="1"/>
        <end position="17"/>
    </location>
</feature>
<feature type="compositionally biased region" description="Low complexity" evidence="7">
    <location>
        <begin position="18"/>
        <end position="72"/>
    </location>
</feature>
<feature type="region of interest" description="Disordered" evidence="7">
    <location>
        <begin position="1"/>
        <end position="74"/>
    </location>
</feature>
<dbReference type="SMART" id="SM00356">
    <property type="entry name" value="ZnF_C3H1"/>
    <property type="match status" value="3"/>
</dbReference>
<dbReference type="GO" id="GO:0043484">
    <property type="term" value="P:regulation of RNA splicing"/>
    <property type="evidence" value="ECO:0007669"/>
    <property type="project" value="TreeGrafter"/>
</dbReference>
<keyword evidence="3 5" id="KW-0863">Zinc-finger</keyword>
<evidence type="ECO:0000256" key="6">
    <source>
        <dbReference type="SAM" id="Coils"/>
    </source>
</evidence>
<dbReference type="AlphaFoldDB" id="A0A132AB66"/>
<dbReference type="EMBL" id="JXLN01012220">
    <property type="protein sequence ID" value="KPM08119.1"/>
    <property type="molecule type" value="Genomic_DNA"/>
</dbReference>
<reference evidence="9" key="3">
    <citation type="submission" date="2020-01" db="EMBL/GenBank/DDBJ databases">
        <authorList>
            <person name="Korhonen P.K.K."/>
            <person name="Guangxu M.G."/>
            <person name="Wang T.W."/>
            <person name="Stroehlein A.J.S."/>
            <person name="Young N.D."/>
            <person name="Ang C.-S.A."/>
            <person name="Fernando D.W.F."/>
            <person name="Lu H.L."/>
            <person name="Taylor S.T."/>
            <person name="Ehtesham M.E.M."/>
            <person name="Najaraj S.H.N."/>
            <person name="Harsha G.H.G."/>
            <person name="Madugundu A.M."/>
            <person name="Renuse S.R."/>
            <person name="Holt D.H."/>
            <person name="Pandey A.P."/>
            <person name="Papenfuss A.P."/>
            <person name="Gasser R.B.G."/>
            <person name="Fischer K.F."/>
        </authorList>
    </citation>
    <scope>NUCLEOTIDE SEQUENCE</scope>
    <source>
        <strain evidence="9">SSS_KF_BRIS2020</strain>
    </source>
</reference>
<feature type="domain" description="C3H1-type" evidence="8">
    <location>
        <begin position="70"/>
        <end position="97"/>
    </location>
</feature>
<keyword evidence="4 5" id="KW-0862">Zinc</keyword>
<dbReference type="GO" id="GO:0003723">
    <property type="term" value="F:RNA binding"/>
    <property type="evidence" value="ECO:0007669"/>
    <property type="project" value="TreeGrafter"/>
</dbReference>
<keyword evidence="2" id="KW-0677">Repeat</keyword>
<dbReference type="Pfam" id="PF18044">
    <property type="entry name" value="zf-CCCH_4"/>
    <property type="match status" value="1"/>
</dbReference>
<feature type="zinc finger region" description="C3H1-type" evidence="5">
    <location>
        <begin position="155"/>
        <end position="182"/>
    </location>
</feature>
<dbReference type="Proteomes" id="UP000070412">
    <property type="component" value="Unassembled WGS sequence"/>
</dbReference>
<accession>A0A132AB66</accession>
<dbReference type="OrthoDB" id="250836at2759"/>
<feature type="domain" description="C3H1-type" evidence="8">
    <location>
        <begin position="155"/>
        <end position="182"/>
    </location>
</feature>
<evidence type="ECO:0000256" key="4">
    <source>
        <dbReference type="ARBA" id="ARBA00022833"/>
    </source>
</evidence>
<reference evidence="10 13" key="1">
    <citation type="journal article" date="2015" name="Parasit. Vectors">
        <title>Draft genome of the scabies mite.</title>
        <authorList>
            <person name="Rider S.D.Jr."/>
            <person name="Morgan M.S."/>
            <person name="Arlian L.G."/>
        </authorList>
    </citation>
    <scope>NUCLEOTIDE SEQUENCE [LARGE SCALE GENOMIC DNA]</scope>
    <source>
        <strain evidence="10">Arlian Lab</strain>
    </source>
</reference>
<dbReference type="Gene3D" id="3.30.1370.210">
    <property type="match status" value="1"/>
</dbReference>
<evidence type="ECO:0000313" key="9">
    <source>
        <dbReference type="EMBL" id="KAF7489746.1"/>
    </source>
</evidence>
<dbReference type="InterPro" id="IPR041367">
    <property type="entry name" value="Znf-CCCH_4"/>
</dbReference>
<feature type="coiled-coil region" evidence="6">
    <location>
        <begin position="306"/>
        <end position="333"/>
    </location>
</feature>
<feature type="zinc finger region" description="C3H1-type" evidence="5">
    <location>
        <begin position="70"/>
        <end position="97"/>
    </location>
</feature>
<evidence type="ECO:0000256" key="2">
    <source>
        <dbReference type="ARBA" id="ARBA00022737"/>
    </source>
</evidence>
<keyword evidence="6" id="KW-0175">Coiled coil</keyword>
<dbReference type="GO" id="GO:0008270">
    <property type="term" value="F:zinc ion binding"/>
    <property type="evidence" value="ECO:0007669"/>
    <property type="project" value="UniProtKB-KW"/>
</dbReference>
<dbReference type="Pfam" id="PF00642">
    <property type="entry name" value="zf-CCCH"/>
    <property type="match status" value="1"/>
</dbReference>
<gene>
    <name evidence="10" type="ORF">QR98_0066330</name>
    <name evidence="9" type="ORF">SSS_1753</name>
</gene>
<protein>
    <submittedName>
        <fullName evidence="9">Zinc finger CCCH domain-containing protein 10</fullName>
    </submittedName>
</protein>
<dbReference type="PANTHER" id="PTHR12675">
    <property type="entry name" value="MUSCLEBLIND-LIKE PROTEIN"/>
    <property type="match status" value="1"/>
</dbReference>
<feature type="region of interest" description="Disordered" evidence="7">
    <location>
        <begin position="267"/>
        <end position="298"/>
    </location>
</feature>
<dbReference type="EMBL" id="WVUK01000064">
    <property type="protein sequence ID" value="KAF7489746.1"/>
    <property type="molecule type" value="Genomic_DNA"/>
</dbReference>
<evidence type="ECO:0000313" key="10">
    <source>
        <dbReference type="EMBL" id="KPM08119.1"/>
    </source>
</evidence>
<dbReference type="SUPFAM" id="SSF90229">
    <property type="entry name" value="CCCH zinc finger"/>
    <property type="match status" value="1"/>
</dbReference>
<evidence type="ECO:0000256" key="3">
    <source>
        <dbReference type="ARBA" id="ARBA00022771"/>
    </source>
</evidence>
<dbReference type="Pfam" id="PF14608">
    <property type="entry name" value="zf-CCCH_2"/>
    <property type="match status" value="1"/>
</dbReference>
<evidence type="ECO:0000256" key="5">
    <source>
        <dbReference type="PROSITE-ProRule" id="PRU00723"/>
    </source>
</evidence>
<dbReference type="PROSITE" id="PS50103">
    <property type="entry name" value="ZF_C3H1"/>
    <property type="match status" value="3"/>
</dbReference>
<organism evidence="10 13">
    <name type="scientific">Sarcoptes scabiei</name>
    <name type="common">Itch mite</name>
    <name type="synonym">Acarus scabiei</name>
    <dbReference type="NCBI Taxonomy" id="52283"/>
    <lineage>
        <taxon>Eukaryota</taxon>
        <taxon>Metazoa</taxon>
        <taxon>Ecdysozoa</taxon>
        <taxon>Arthropoda</taxon>
        <taxon>Chelicerata</taxon>
        <taxon>Arachnida</taxon>
        <taxon>Acari</taxon>
        <taxon>Acariformes</taxon>
        <taxon>Sarcoptiformes</taxon>
        <taxon>Astigmata</taxon>
        <taxon>Psoroptidia</taxon>
        <taxon>Sarcoptoidea</taxon>
        <taxon>Sarcoptidae</taxon>
        <taxon>Sarcoptinae</taxon>
        <taxon>Sarcoptes</taxon>
    </lineage>
</organism>
<evidence type="ECO:0000256" key="1">
    <source>
        <dbReference type="ARBA" id="ARBA00022723"/>
    </source>
</evidence>
<dbReference type="InterPro" id="IPR000571">
    <property type="entry name" value="Znf_CCCH"/>
</dbReference>
<evidence type="ECO:0000313" key="11">
    <source>
        <dbReference type="EnsemblMetazoa" id="KAF7489746.1"/>
    </source>
</evidence>
<reference evidence="11" key="4">
    <citation type="submission" date="2022-06" db="UniProtKB">
        <authorList>
            <consortium name="EnsemblMetazoa"/>
        </authorList>
    </citation>
    <scope>IDENTIFICATION</scope>
</reference>
<dbReference type="EnsemblMetazoa" id="SSS_1753s_mrna">
    <property type="protein sequence ID" value="KAF7489746.1"/>
    <property type="gene ID" value="SSS_1753"/>
</dbReference>
<reference evidence="12" key="2">
    <citation type="journal article" date="2020" name="PLoS Negl. Trop. Dis.">
        <title>High-quality nuclear genome for Sarcoptes scabiei-A critical resource for a neglected parasite.</title>
        <authorList>
            <person name="Korhonen P.K."/>
            <person name="Gasser R.B."/>
            <person name="Ma G."/>
            <person name="Wang T."/>
            <person name="Stroehlein A.J."/>
            <person name="Young N.D."/>
            <person name="Ang C.S."/>
            <person name="Fernando D.D."/>
            <person name="Lu H.C."/>
            <person name="Taylor S."/>
            <person name="Reynolds S.L."/>
            <person name="Mofiz E."/>
            <person name="Najaraj S.H."/>
            <person name="Gowda H."/>
            <person name="Madugundu A."/>
            <person name="Renuse S."/>
            <person name="Holt D."/>
            <person name="Pandey A."/>
            <person name="Papenfuss A.T."/>
            <person name="Fischer K."/>
        </authorList>
    </citation>
    <scope>NUCLEOTIDE SEQUENCE [LARGE SCALE GENOMIC DNA]</scope>
</reference>
<dbReference type="PANTHER" id="PTHR12675:SF6">
    <property type="entry name" value="ZINC FINGER CCCH DOMAIN-CONTAINING PROTEIN 10"/>
    <property type="match status" value="1"/>
</dbReference>
<evidence type="ECO:0000313" key="12">
    <source>
        <dbReference type="Proteomes" id="UP000070412"/>
    </source>
</evidence>
<evidence type="ECO:0000256" key="7">
    <source>
        <dbReference type="SAM" id="MobiDB-lite"/>
    </source>
</evidence>
<keyword evidence="1 5" id="KW-0479">Metal-binding</keyword>
<evidence type="ECO:0000313" key="13">
    <source>
        <dbReference type="Proteomes" id="UP000616769"/>
    </source>
</evidence>
<dbReference type="VEuPathDB" id="VectorBase:SSCA010332"/>
<evidence type="ECO:0000259" key="8">
    <source>
        <dbReference type="PROSITE" id="PS50103"/>
    </source>
</evidence>
<sequence length="450" mass="49577">MNGLSNASSTNNGCNNYSKNKSQNDNASSDSNNFSTSNGPQQQPQSNSSSKENSTSNNSTQNSNNNSNSNNQDDVCRDYLRNVCRRGKQCRFKHPDDSETIKNKEPFVFCHDFQNRECRRDNCRFLHCTKLEEEFYRSTGKLPQHILVQLPADDWNSIPICKDFINGSCRRGSRCKFRHETSNPKPNFPSNNRNSSSSYDGMDYRASCYHTSNSSLDMDFNKYDNSYKFQDGYPTIGPNKRKRYDPMYPNDEIYPRGFIDMPPIPHRSMSPNIRGSPNHGYGRSHDSPQSSYPFKSHSLSSMDLRSSFLEEENAALRRRIDDLKKKVAELISSNEYLVEQLNSIRASGTAVAVSVASLPPPPAPVGSVASTTGVGRAAPITLQAQVAPPAAAAVALGPLPPVSIVSSIASISLPSVSAPVTLVNSSAAASLASFTPTLHTANPWPLNVDQ</sequence>